<reference evidence="4 5" key="2">
    <citation type="submission" date="2019-09" db="EMBL/GenBank/DDBJ databases">
        <title>Mesorhizobium sp. MaA-C15 isolated from Microcystis aeruginosa.</title>
        <authorList>
            <person name="Jeong S.E."/>
            <person name="Jin H.M."/>
            <person name="Jeon C.O."/>
        </authorList>
    </citation>
    <scope>NUCLEOTIDE SEQUENCE [LARGE SCALE GENOMIC DNA]</scope>
    <source>
        <strain evidence="4 5">MaA-C15</strain>
    </source>
</reference>
<dbReference type="InterPro" id="IPR057326">
    <property type="entry name" value="KR_dom"/>
</dbReference>
<proteinExistence type="inferred from homology"/>
<feature type="region of interest" description="Disordered" evidence="2">
    <location>
        <begin position="26"/>
        <end position="45"/>
    </location>
</feature>
<dbReference type="GO" id="GO:0030497">
    <property type="term" value="P:fatty acid elongation"/>
    <property type="evidence" value="ECO:0007669"/>
    <property type="project" value="TreeGrafter"/>
</dbReference>
<dbReference type="FunFam" id="3.40.50.720:FF:000084">
    <property type="entry name" value="Short-chain dehydrogenase reductase"/>
    <property type="match status" value="1"/>
</dbReference>
<accession>A0A5D4GMD4</accession>
<dbReference type="InterPro" id="IPR002347">
    <property type="entry name" value="SDR_fam"/>
</dbReference>
<evidence type="ECO:0000313" key="4">
    <source>
        <dbReference type="EMBL" id="TYR29986.1"/>
    </source>
</evidence>
<evidence type="ECO:0000256" key="2">
    <source>
        <dbReference type="SAM" id="MobiDB-lite"/>
    </source>
</evidence>
<dbReference type="SMART" id="SM00822">
    <property type="entry name" value="PKS_KR"/>
    <property type="match status" value="1"/>
</dbReference>
<organism evidence="4 5">
    <name type="scientific">Neoaquamicrobium microcysteis</name>
    <dbReference type="NCBI Taxonomy" id="2682781"/>
    <lineage>
        <taxon>Bacteria</taxon>
        <taxon>Pseudomonadati</taxon>
        <taxon>Pseudomonadota</taxon>
        <taxon>Alphaproteobacteria</taxon>
        <taxon>Hyphomicrobiales</taxon>
        <taxon>Phyllobacteriaceae</taxon>
        <taxon>Neoaquamicrobium</taxon>
    </lineage>
</organism>
<dbReference type="PRINTS" id="PR00080">
    <property type="entry name" value="SDRFAMILY"/>
</dbReference>
<dbReference type="CDD" id="cd05233">
    <property type="entry name" value="SDR_c"/>
    <property type="match status" value="1"/>
</dbReference>
<keyword evidence="5" id="KW-1185">Reference proteome</keyword>
<dbReference type="AlphaFoldDB" id="A0A5D4GMD4"/>
<dbReference type="EMBL" id="VSZS01000067">
    <property type="protein sequence ID" value="TYR29986.1"/>
    <property type="molecule type" value="Genomic_DNA"/>
</dbReference>
<dbReference type="PRINTS" id="PR00081">
    <property type="entry name" value="GDHRDH"/>
</dbReference>
<evidence type="ECO:0000259" key="3">
    <source>
        <dbReference type="SMART" id="SM00822"/>
    </source>
</evidence>
<dbReference type="GO" id="GO:0016616">
    <property type="term" value="F:oxidoreductase activity, acting on the CH-OH group of donors, NAD or NADP as acceptor"/>
    <property type="evidence" value="ECO:0007669"/>
    <property type="project" value="UniProtKB-ARBA"/>
</dbReference>
<gene>
    <name evidence="4" type="ORF">FY036_18985</name>
</gene>
<comment type="caution">
    <text evidence="4">The sequence shown here is derived from an EMBL/GenBank/DDBJ whole genome shotgun (WGS) entry which is preliminary data.</text>
</comment>
<dbReference type="Proteomes" id="UP000323258">
    <property type="component" value="Unassembled WGS sequence"/>
</dbReference>
<dbReference type="SUPFAM" id="SSF51735">
    <property type="entry name" value="NAD(P)-binding Rossmann-fold domains"/>
    <property type="match status" value="1"/>
</dbReference>
<dbReference type="Pfam" id="PF13561">
    <property type="entry name" value="adh_short_C2"/>
    <property type="match status" value="1"/>
</dbReference>
<dbReference type="Gene3D" id="3.40.50.720">
    <property type="entry name" value="NAD(P)-binding Rossmann-like Domain"/>
    <property type="match status" value="1"/>
</dbReference>
<dbReference type="PANTHER" id="PTHR42760:SF123">
    <property type="entry name" value="OXIDOREDUCTASE"/>
    <property type="match status" value="1"/>
</dbReference>
<evidence type="ECO:0000256" key="1">
    <source>
        <dbReference type="ARBA" id="ARBA00006484"/>
    </source>
</evidence>
<name>A0A5D4GMD4_9HYPH</name>
<feature type="domain" description="Ketoreductase" evidence="3">
    <location>
        <begin position="51"/>
        <end position="228"/>
    </location>
</feature>
<sequence length="295" mass="30868">MAGRTHRPIQDAEAVRVLERDAQIRLWQDSQEADPRGTGQTGRTGAGGLSGAVIITGGASGIGLETARVLQERGWTPHLFDLKREALDEACDALGIARTRGHALSVTDEGAVEAAVAVVAGEETLAGVVNCAGIGMDCPAVETSVEDFRRIVDVNLTGTFIVARAAARLWLRDGKEGGIVNITSVSGLTGNKGRAAYGASKGGQNLLTLVLANELGPSGIRVNAIAPGPIDTPLARSVHTDDVRRQWRARVPQRRYGEPREIATAVAFLLSPDASYVNGQVLAVDGGFIHAGLAN</sequence>
<reference evidence="4 5" key="1">
    <citation type="submission" date="2019-08" db="EMBL/GenBank/DDBJ databases">
        <authorList>
            <person name="Seo Y.L."/>
        </authorList>
    </citation>
    <scope>NUCLEOTIDE SEQUENCE [LARGE SCALE GENOMIC DNA]</scope>
    <source>
        <strain evidence="4 5">MaA-C15</strain>
    </source>
</reference>
<dbReference type="PANTHER" id="PTHR42760">
    <property type="entry name" value="SHORT-CHAIN DEHYDROGENASES/REDUCTASES FAMILY MEMBER"/>
    <property type="match status" value="1"/>
</dbReference>
<comment type="similarity">
    <text evidence="1">Belongs to the short-chain dehydrogenases/reductases (SDR) family.</text>
</comment>
<dbReference type="OrthoDB" id="9779623at2"/>
<evidence type="ECO:0000313" key="5">
    <source>
        <dbReference type="Proteomes" id="UP000323258"/>
    </source>
</evidence>
<protein>
    <submittedName>
        <fullName evidence="4">SDR family oxidoreductase</fullName>
    </submittedName>
</protein>
<dbReference type="InterPro" id="IPR036291">
    <property type="entry name" value="NAD(P)-bd_dom_sf"/>
</dbReference>